<evidence type="ECO:0000259" key="6">
    <source>
        <dbReference type="Pfam" id="PF00149"/>
    </source>
</evidence>
<dbReference type="EMBL" id="CP000554">
    <property type="protein sequence ID" value="ABM78076.1"/>
    <property type="molecule type" value="Genomic_DNA"/>
</dbReference>
<dbReference type="InterPro" id="IPR041796">
    <property type="entry name" value="Mre11_N"/>
</dbReference>
<keyword evidence="4" id="KW-0378">Hydrolase</keyword>
<dbReference type="InterPro" id="IPR050535">
    <property type="entry name" value="DNA_Repair-Maintenance_Comp"/>
</dbReference>
<accession>A2C9B6</accession>
<dbReference type="InterPro" id="IPR014577">
    <property type="entry name" value="UCP033093_metalloPase"/>
</dbReference>
<evidence type="ECO:0000256" key="5">
    <source>
        <dbReference type="ARBA" id="ARBA00022839"/>
    </source>
</evidence>
<dbReference type="Gene3D" id="3.60.21.10">
    <property type="match status" value="1"/>
</dbReference>
<dbReference type="InterPro" id="IPR029052">
    <property type="entry name" value="Metallo-depent_PP-like"/>
</dbReference>
<evidence type="ECO:0000313" key="7">
    <source>
        <dbReference type="EMBL" id="ABM78076.1"/>
    </source>
</evidence>
<dbReference type="PANTHER" id="PTHR30337:SF0">
    <property type="entry name" value="NUCLEASE SBCCD SUBUNIT D"/>
    <property type="match status" value="1"/>
</dbReference>
<evidence type="ECO:0000313" key="8">
    <source>
        <dbReference type="Proteomes" id="UP000002274"/>
    </source>
</evidence>
<keyword evidence="5 7" id="KW-0269">Exonuclease</keyword>
<dbReference type="HOGENOM" id="CLU_026621_1_0_3"/>
<keyword evidence="3" id="KW-0540">Nuclease</keyword>
<dbReference type="AlphaFoldDB" id="A2C9B6"/>
<organism evidence="7 8">
    <name type="scientific">Prochlorococcus marinus (strain MIT 9303)</name>
    <dbReference type="NCBI Taxonomy" id="59922"/>
    <lineage>
        <taxon>Bacteria</taxon>
        <taxon>Bacillati</taxon>
        <taxon>Cyanobacteriota</taxon>
        <taxon>Cyanophyceae</taxon>
        <taxon>Synechococcales</taxon>
        <taxon>Prochlorococcaceae</taxon>
        <taxon>Prochlorococcus</taxon>
    </lineage>
</organism>
<reference evidence="7 8" key="1">
    <citation type="journal article" date="2007" name="PLoS Genet.">
        <title>Patterns and implications of gene gain and loss in the evolution of Prochlorococcus.</title>
        <authorList>
            <person name="Kettler G.C."/>
            <person name="Martiny A.C."/>
            <person name="Huang K."/>
            <person name="Zucker J."/>
            <person name="Coleman M.L."/>
            <person name="Rodrigue S."/>
            <person name="Chen F."/>
            <person name="Lapidus A."/>
            <person name="Ferriera S."/>
            <person name="Johnson J."/>
            <person name="Steglich C."/>
            <person name="Church G.M."/>
            <person name="Richardson P."/>
            <person name="Chisholm S.W."/>
        </authorList>
    </citation>
    <scope>NUCLEOTIDE SEQUENCE [LARGE SCALE GENOMIC DNA]</scope>
    <source>
        <strain evidence="7 8">MIT 9303</strain>
    </source>
</reference>
<proteinExistence type="inferred from homology"/>
<dbReference type="InterPro" id="IPR004843">
    <property type="entry name" value="Calcineurin-like_PHP"/>
</dbReference>
<evidence type="ECO:0000256" key="2">
    <source>
        <dbReference type="ARBA" id="ARBA00013365"/>
    </source>
</evidence>
<comment type="similarity">
    <text evidence="1">Belongs to the SbcD family.</text>
</comment>
<dbReference type="BioCyc" id="PMAR59922:G1G80-1147-MONOMER"/>
<evidence type="ECO:0000256" key="3">
    <source>
        <dbReference type="ARBA" id="ARBA00022722"/>
    </source>
</evidence>
<dbReference type="STRING" id="59922.P9303_13291"/>
<feature type="domain" description="Calcineurin-like phosphoesterase" evidence="6">
    <location>
        <begin position="3"/>
        <end position="212"/>
    </location>
</feature>
<gene>
    <name evidence="7" type="primary">sbcD</name>
    <name evidence="7" type="ordered locus">P9303_13291</name>
</gene>
<dbReference type="Pfam" id="PF00149">
    <property type="entry name" value="Metallophos"/>
    <property type="match status" value="1"/>
</dbReference>
<dbReference type="GO" id="GO:0004527">
    <property type="term" value="F:exonuclease activity"/>
    <property type="evidence" value="ECO:0007669"/>
    <property type="project" value="UniProtKB-KW"/>
</dbReference>
<dbReference type="PANTHER" id="PTHR30337">
    <property type="entry name" value="COMPONENT OF ATP-DEPENDENT DSDNA EXONUCLEASE"/>
    <property type="match status" value="1"/>
</dbReference>
<dbReference type="RefSeq" id="WP_011825974.1">
    <property type="nucleotide sequence ID" value="NC_008820.1"/>
</dbReference>
<dbReference type="CDD" id="cd00840">
    <property type="entry name" value="MPP_Mre11_N"/>
    <property type="match status" value="1"/>
</dbReference>
<evidence type="ECO:0000256" key="1">
    <source>
        <dbReference type="ARBA" id="ARBA00010555"/>
    </source>
</evidence>
<name>A2C9B6_PROM3</name>
<dbReference type="SUPFAM" id="SSF56300">
    <property type="entry name" value="Metallo-dependent phosphatases"/>
    <property type="match status" value="1"/>
</dbReference>
<sequence length="404" mass="45914">MPRFLHTADWQIGKPFRNITDPQKRFRLQQQRILSVSRIAAVAEEHNVDAVLVAGDLFDSSTVPSAVVMEVLEVIGSMNRPVLVIPGNHDHGGAGGVWQRQDVQRQLKERAPLMQLLLKPEPVLIDHAFVLPCPLLRQRDSEDPSAWISQLDWQDLAEDCPRIVLAHGAVHGFESTDYNQDSAGQSERINRIDLDMIQHGQVDYVALGDWHNLKQVGDRAWYCGTPEPDRFDQGDQDQRGQVLVFDIDRGTCPIPKSVSTAGLHWHNLRVQLRTTSDLDRLERTLQQRIGSRVGRDLLRLEINGQLSLREYQRFDALIEVLRTQLLHVRIKGTCHRRPGQEELRAMTDRSEDHLISSIALQLQGELENLEPTKPLTTEQQSEAELIELALCELHRLCSESSLNN</sequence>
<dbReference type="KEGG" id="pmf:P9303_13291"/>
<dbReference type="Proteomes" id="UP000002274">
    <property type="component" value="Chromosome"/>
</dbReference>
<dbReference type="PIRSF" id="PIRSF033093">
    <property type="entry name" value="UCP_ML1119"/>
    <property type="match status" value="1"/>
</dbReference>
<evidence type="ECO:0000256" key="4">
    <source>
        <dbReference type="ARBA" id="ARBA00022801"/>
    </source>
</evidence>
<protein>
    <recommendedName>
        <fullName evidence="2">Nuclease SbcCD subunit D</fullName>
    </recommendedName>
</protein>